<evidence type="ECO:0000256" key="5">
    <source>
        <dbReference type="ARBA" id="ARBA00023157"/>
    </source>
</evidence>
<proteinExistence type="predicted"/>
<name>A0A2U1SY03_9MICO</name>
<comment type="caution">
    <text evidence="7">The sequence shown here is derived from an EMBL/GenBank/DDBJ whole genome shotgun (WGS) entry which is preliminary data.</text>
</comment>
<protein>
    <submittedName>
        <fullName evidence="7">FAD-dependent oxidoreductase</fullName>
    </submittedName>
</protein>
<dbReference type="Gene3D" id="3.50.50.60">
    <property type="entry name" value="FAD/NAD(P)-binding domain"/>
    <property type="match status" value="1"/>
</dbReference>
<dbReference type="PROSITE" id="PS51296">
    <property type="entry name" value="RIESKE"/>
    <property type="match status" value="1"/>
</dbReference>
<dbReference type="InterPro" id="IPR005805">
    <property type="entry name" value="Rieske_Fe-S_prot_C"/>
</dbReference>
<evidence type="ECO:0000256" key="3">
    <source>
        <dbReference type="ARBA" id="ARBA00023004"/>
    </source>
</evidence>
<keyword evidence="4" id="KW-0411">Iron-sulfur</keyword>
<evidence type="ECO:0000256" key="2">
    <source>
        <dbReference type="ARBA" id="ARBA00022723"/>
    </source>
</evidence>
<evidence type="ECO:0000313" key="8">
    <source>
        <dbReference type="Proteomes" id="UP000244978"/>
    </source>
</evidence>
<keyword evidence="5" id="KW-1015">Disulfide bond</keyword>
<dbReference type="GO" id="GO:0005737">
    <property type="term" value="C:cytoplasm"/>
    <property type="evidence" value="ECO:0007669"/>
    <property type="project" value="TreeGrafter"/>
</dbReference>
<dbReference type="InterPro" id="IPR006076">
    <property type="entry name" value="FAD-dep_OxRdtase"/>
</dbReference>
<keyword evidence="1" id="KW-0001">2Fe-2S</keyword>
<dbReference type="GO" id="GO:0016020">
    <property type="term" value="C:membrane"/>
    <property type="evidence" value="ECO:0007669"/>
    <property type="project" value="InterPro"/>
</dbReference>
<evidence type="ECO:0000256" key="1">
    <source>
        <dbReference type="ARBA" id="ARBA00022714"/>
    </source>
</evidence>
<evidence type="ECO:0000313" key="7">
    <source>
        <dbReference type="EMBL" id="PWB96507.1"/>
    </source>
</evidence>
<accession>A0A2U1SY03</accession>
<keyword evidence="3" id="KW-0408">Iron</keyword>
<dbReference type="PANTHER" id="PTHR13847">
    <property type="entry name" value="SARCOSINE DEHYDROGENASE-RELATED"/>
    <property type="match status" value="1"/>
</dbReference>
<evidence type="ECO:0000259" key="6">
    <source>
        <dbReference type="PROSITE" id="PS51296"/>
    </source>
</evidence>
<dbReference type="Pfam" id="PF01266">
    <property type="entry name" value="DAO"/>
    <property type="match status" value="1"/>
</dbReference>
<dbReference type="PANTHER" id="PTHR13847:SF274">
    <property type="entry name" value="RIESKE 2FE-2S IRON-SULFUR PROTEIN YHFW-RELATED"/>
    <property type="match status" value="1"/>
</dbReference>
<dbReference type="Gene3D" id="3.30.9.10">
    <property type="entry name" value="D-Amino Acid Oxidase, subunit A, domain 2"/>
    <property type="match status" value="1"/>
</dbReference>
<dbReference type="GO" id="GO:0046872">
    <property type="term" value="F:metal ion binding"/>
    <property type="evidence" value="ECO:0007669"/>
    <property type="project" value="UniProtKB-KW"/>
</dbReference>
<dbReference type="PRINTS" id="PR00162">
    <property type="entry name" value="RIESKE"/>
</dbReference>
<dbReference type="GO" id="GO:0004497">
    <property type="term" value="F:monooxygenase activity"/>
    <property type="evidence" value="ECO:0007669"/>
    <property type="project" value="UniProtKB-ARBA"/>
</dbReference>
<dbReference type="AlphaFoldDB" id="A0A2U1SY03"/>
<feature type="domain" description="Rieske" evidence="6">
    <location>
        <begin position="418"/>
        <end position="506"/>
    </location>
</feature>
<sequence>MTTTERKALWFEDRQPIDSEADEFIPGSAYDAVIVGAGLTGLTTALMLARAGLSVAVLEARFAGAVATGNTTAKLSLLHSSALSEIRAHTSVSVAQAYMEGNRQGQAWLLDYLSERGVAVQRRDAFTYAATPDGVSSLDTEFEACTDAGLDVTRVMETELPFEIYGAIKLADQAQFNPLDVVAALAKDVRSLGGVIIEQTRVQSVDAGEPVSVVTRRGTVYATRVILATGIPMLDRGLYFAKLTAMRSYALAFRVPTEPGTAPAIPQGMYLSIDTPSRSVRSAPVAGENRLLVGGNGHVVGRDSNTMDNVRDIERWTAEHFPGAIRTHSWSAQDYRSANRIPFVGWMPRSHHRVFIATGYNKWGMTNSVAAALSLTAEILSDSLPWAETLHHRVTRPRSMASGIAAGAEVGGAFTSGWTQAELTKLPDTAPEEGTGVVGQQGLKPTAVSTVDGVTCAVSAICTHMGGIVTWNSAERSWDCPLHGSRFDADGRLLEGPATDDLDQIE</sequence>
<keyword evidence="8" id="KW-1185">Reference proteome</keyword>
<gene>
    <name evidence="7" type="ORF">DF220_00590</name>
</gene>
<dbReference type="GO" id="GO:0016705">
    <property type="term" value="F:oxidoreductase activity, acting on paired donors, with incorporation or reduction of molecular oxygen"/>
    <property type="evidence" value="ECO:0007669"/>
    <property type="project" value="UniProtKB-ARBA"/>
</dbReference>
<dbReference type="GO" id="GO:0051537">
    <property type="term" value="F:2 iron, 2 sulfur cluster binding"/>
    <property type="evidence" value="ECO:0007669"/>
    <property type="project" value="UniProtKB-KW"/>
</dbReference>
<dbReference type="EMBL" id="QEEX01000001">
    <property type="protein sequence ID" value="PWB96507.1"/>
    <property type="molecule type" value="Genomic_DNA"/>
</dbReference>
<dbReference type="Gene3D" id="2.102.10.10">
    <property type="entry name" value="Rieske [2Fe-2S] iron-sulphur domain"/>
    <property type="match status" value="1"/>
</dbReference>
<dbReference type="InterPro" id="IPR036188">
    <property type="entry name" value="FAD/NAD-bd_sf"/>
</dbReference>
<organism evidence="7 8">
    <name type="scientific">Homoserinimonas hongtaonis</name>
    <dbReference type="NCBI Taxonomy" id="2079791"/>
    <lineage>
        <taxon>Bacteria</taxon>
        <taxon>Bacillati</taxon>
        <taxon>Actinomycetota</taxon>
        <taxon>Actinomycetes</taxon>
        <taxon>Micrococcales</taxon>
        <taxon>Microbacteriaceae</taxon>
        <taxon>Homoserinimonas</taxon>
    </lineage>
</organism>
<dbReference type="SUPFAM" id="SSF50022">
    <property type="entry name" value="ISP domain"/>
    <property type="match status" value="1"/>
</dbReference>
<evidence type="ECO:0000256" key="4">
    <source>
        <dbReference type="ARBA" id="ARBA00023014"/>
    </source>
</evidence>
<dbReference type="InterPro" id="IPR036922">
    <property type="entry name" value="Rieske_2Fe-2S_sf"/>
</dbReference>
<dbReference type="InterPro" id="IPR017941">
    <property type="entry name" value="Rieske_2Fe-2S"/>
</dbReference>
<keyword evidence="2" id="KW-0479">Metal-binding</keyword>
<dbReference type="SUPFAM" id="SSF51905">
    <property type="entry name" value="FAD/NAD(P)-binding domain"/>
    <property type="match status" value="1"/>
</dbReference>
<dbReference type="Proteomes" id="UP000244978">
    <property type="component" value="Unassembled WGS sequence"/>
</dbReference>
<dbReference type="RefSeq" id="WP_108996692.1">
    <property type="nucleotide sequence ID" value="NZ_QEEX01000001.1"/>
</dbReference>
<dbReference type="Pfam" id="PF00355">
    <property type="entry name" value="Rieske"/>
    <property type="match status" value="1"/>
</dbReference>
<reference evidence="8" key="1">
    <citation type="submission" date="2018-04" db="EMBL/GenBank/DDBJ databases">
        <authorList>
            <person name="Liu S."/>
            <person name="Wang Z."/>
            <person name="Li J."/>
        </authorList>
    </citation>
    <scope>NUCLEOTIDE SEQUENCE [LARGE SCALE GENOMIC DNA]</scope>
    <source>
        <strain evidence="8">S1194</strain>
    </source>
</reference>